<dbReference type="InterPro" id="IPR040841">
    <property type="entry name" value="Luciferase_dom"/>
</dbReference>
<proteinExistence type="predicted"/>
<protein>
    <recommendedName>
        <fullName evidence="2">Luciferase domain-containing protein</fullName>
    </recommendedName>
</protein>
<feature type="compositionally biased region" description="Polar residues" evidence="1">
    <location>
        <begin position="16"/>
        <end position="27"/>
    </location>
</feature>
<dbReference type="EMBL" id="JACCBJ010000001">
    <property type="protein sequence ID" value="NYD75859.1"/>
    <property type="molecule type" value="Genomic_DNA"/>
</dbReference>
<feature type="region of interest" description="Disordered" evidence="1">
    <location>
        <begin position="1"/>
        <end position="27"/>
    </location>
</feature>
<dbReference type="InterPro" id="IPR048273">
    <property type="entry name" value="Luciferase"/>
</dbReference>
<reference evidence="3 4" key="1">
    <citation type="submission" date="2020-07" db="EMBL/GenBank/DDBJ databases">
        <title>Sequencing the genomes of 1000 actinobacteria strains.</title>
        <authorList>
            <person name="Klenk H.-P."/>
        </authorList>
    </citation>
    <scope>NUCLEOTIDE SEQUENCE [LARGE SCALE GENOMIC DNA]</scope>
    <source>
        <strain evidence="3 4">DSM 23871</strain>
    </source>
</reference>
<gene>
    <name evidence="3" type="ORF">BJ963_003378</name>
</gene>
<feature type="region of interest" description="Disordered" evidence="1">
    <location>
        <begin position="151"/>
        <end position="177"/>
    </location>
</feature>
<dbReference type="Proteomes" id="UP000589620">
    <property type="component" value="Unassembled WGS sequence"/>
</dbReference>
<keyword evidence="4" id="KW-1185">Reference proteome</keyword>
<name>A0A852T2Y9_9MICO</name>
<evidence type="ECO:0000256" key="1">
    <source>
        <dbReference type="SAM" id="MobiDB-lite"/>
    </source>
</evidence>
<evidence type="ECO:0000259" key="2">
    <source>
        <dbReference type="Pfam" id="PF17648"/>
    </source>
</evidence>
<evidence type="ECO:0000313" key="3">
    <source>
        <dbReference type="EMBL" id="NYD75859.1"/>
    </source>
</evidence>
<sequence>MYFPSRAGPRPVVSNDGPQTQLSQRSSPELWGRLAAELFAMHGVIEGHSQVSPASSRAVFLVDQVEHRWPETSLYPAGRLEPIHLHGVQDTSLHLTLPAERGRQLTELGWAEPHQYADFGTEFMVYGPRTSHELQIILAIAEESLAFARAGAADRSIAQDGTPPPEHSQETRNRRSR</sequence>
<accession>A0A852T2Y9</accession>
<organism evidence="3 4">
    <name type="scientific">Leifsonia soli</name>
    <dbReference type="NCBI Taxonomy" id="582665"/>
    <lineage>
        <taxon>Bacteria</taxon>
        <taxon>Bacillati</taxon>
        <taxon>Actinomycetota</taxon>
        <taxon>Actinomycetes</taxon>
        <taxon>Micrococcales</taxon>
        <taxon>Microbacteriaceae</taxon>
        <taxon>Leifsonia</taxon>
    </lineage>
</organism>
<dbReference type="RefSeq" id="WP_179457658.1">
    <property type="nucleotide sequence ID" value="NZ_BAAAPX010000001.1"/>
</dbReference>
<dbReference type="PANTHER" id="PTHR38695:SF1">
    <property type="entry name" value="AMINO ACID PERMEASE_ SLC12A DOMAIN-CONTAINING PROTEIN"/>
    <property type="match status" value="1"/>
</dbReference>
<feature type="domain" description="Luciferase" evidence="2">
    <location>
        <begin position="81"/>
        <end position="143"/>
    </location>
</feature>
<evidence type="ECO:0000313" key="4">
    <source>
        <dbReference type="Proteomes" id="UP000589620"/>
    </source>
</evidence>
<feature type="compositionally biased region" description="Basic and acidic residues" evidence="1">
    <location>
        <begin position="167"/>
        <end position="177"/>
    </location>
</feature>
<dbReference type="PANTHER" id="PTHR38695">
    <property type="entry name" value="AMINO ACID PERMEASE_ SLC12A DOMAIN-CONTAINING PROTEIN"/>
    <property type="match status" value="1"/>
</dbReference>
<comment type="caution">
    <text evidence="3">The sequence shown here is derived from an EMBL/GenBank/DDBJ whole genome shotgun (WGS) entry which is preliminary data.</text>
</comment>
<dbReference type="Pfam" id="PF17648">
    <property type="entry name" value="Luciferase"/>
    <property type="match status" value="1"/>
</dbReference>
<dbReference type="AlphaFoldDB" id="A0A852T2Y9"/>